<evidence type="ECO:0000256" key="1">
    <source>
        <dbReference type="ARBA" id="ARBA00022553"/>
    </source>
</evidence>
<dbReference type="InterPro" id="IPR001789">
    <property type="entry name" value="Sig_transdc_resp-reg_receiver"/>
</dbReference>
<evidence type="ECO:0000256" key="3">
    <source>
        <dbReference type="PROSITE-ProRule" id="PRU00169"/>
    </source>
</evidence>
<dbReference type="PANTHER" id="PTHR44591">
    <property type="entry name" value="STRESS RESPONSE REGULATOR PROTEIN 1"/>
    <property type="match status" value="1"/>
</dbReference>
<dbReference type="SMART" id="SM00448">
    <property type="entry name" value="REC"/>
    <property type="match status" value="1"/>
</dbReference>
<keyword evidence="2" id="KW-0902">Two-component regulatory system</keyword>
<dbReference type="AlphaFoldDB" id="A0A9X1LJC1"/>
<dbReference type="Proteomes" id="UP001139414">
    <property type="component" value="Unassembled WGS sequence"/>
</dbReference>
<feature type="domain" description="Response regulatory" evidence="4">
    <location>
        <begin position="3"/>
        <end position="118"/>
    </location>
</feature>
<reference evidence="5" key="1">
    <citation type="submission" date="2021-10" db="EMBL/GenBank/DDBJ databases">
        <title>Gramella sp. ASW11-100T, isolated from marine sediment.</title>
        <authorList>
            <person name="Xia C."/>
        </authorList>
    </citation>
    <scope>NUCLEOTIDE SEQUENCE</scope>
    <source>
        <strain evidence="5">ASW11-100</strain>
    </source>
</reference>
<dbReference type="InterPro" id="IPR011006">
    <property type="entry name" value="CheY-like_superfamily"/>
</dbReference>
<dbReference type="InterPro" id="IPR050595">
    <property type="entry name" value="Bact_response_regulator"/>
</dbReference>
<keyword evidence="6" id="KW-1185">Reference proteome</keyword>
<sequence length="119" mass="13543">MKTIFLVEDDQGLRELIHFLLTDKNYEVEAFPNATSFEKRLETSNQDPDLILMDIMLPDGNGVDLCKGLKKSNHKKEIPVLLMSAHANPSIADNSGACDFIKKPFDIEELYTRIQKYVV</sequence>
<dbReference type="EMBL" id="JAJBZG010000004">
    <property type="protein sequence ID" value="MCB7481418.1"/>
    <property type="molecule type" value="Genomic_DNA"/>
</dbReference>
<evidence type="ECO:0000313" key="6">
    <source>
        <dbReference type="Proteomes" id="UP001139414"/>
    </source>
</evidence>
<dbReference type="GO" id="GO:0000160">
    <property type="term" value="P:phosphorelay signal transduction system"/>
    <property type="evidence" value="ECO:0007669"/>
    <property type="project" value="UniProtKB-KW"/>
</dbReference>
<feature type="modified residue" description="4-aspartylphosphate" evidence="3">
    <location>
        <position position="54"/>
    </location>
</feature>
<dbReference type="RefSeq" id="WP_229340346.1">
    <property type="nucleotide sequence ID" value="NZ_JAJBZG010000004.1"/>
</dbReference>
<dbReference type="PANTHER" id="PTHR44591:SF14">
    <property type="entry name" value="PROTEIN PILG"/>
    <property type="match status" value="1"/>
</dbReference>
<accession>A0A9X1LJC1</accession>
<dbReference type="Pfam" id="PF00072">
    <property type="entry name" value="Response_reg"/>
    <property type="match status" value="1"/>
</dbReference>
<name>A0A9X1LJC1_9FLAO</name>
<gene>
    <name evidence="5" type="ORF">LGQ90_09115</name>
</gene>
<comment type="caution">
    <text evidence="5">The sequence shown here is derived from an EMBL/GenBank/DDBJ whole genome shotgun (WGS) entry which is preliminary data.</text>
</comment>
<dbReference type="PROSITE" id="PS50110">
    <property type="entry name" value="RESPONSE_REGULATORY"/>
    <property type="match status" value="1"/>
</dbReference>
<dbReference type="Gene3D" id="3.40.50.2300">
    <property type="match status" value="1"/>
</dbReference>
<evidence type="ECO:0000256" key="2">
    <source>
        <dbReference type="ARBA" id="ARBA00023012"/>
    </source>
</evidence>
<keyword evidence="1 3" id="KW-0597">Phosphoprotein</keyword>
<evidence type="ECO:0000259" key="4">
    <source>
        <dbReference type="PROSITE" id="PS50110"/>
    </source>
</evidence>
<protein>
    <submittedName>
        <fullName evidence="5">Response regulator transcription factor</fullName>
    </submittedName>
</protein>
<dbReference type="SUPFAM" id="SSF52172">
    <property type="entry name" value="CheY-like"/>
    <property type="match status" value="1"/>
</dbReference>
<organism evidence="5 6">
    <name type="scientific">Christiangramia sediminis</name>
    <dbReference type="NCBI Taxonomy" id="2881336"/>
    <lineage>
        <taxon>Bacteria</taxon>
        <taxon>Pseudomonadati</taxon>
        <taxon>Bacteroidota</taxon>
        <taxon>Flavobacteriia</taxon>
        <taxon>Flavobacteriales</taxon>
        <taxon>Flavobacteriaceae</taxon>
        <taxon>Christiangramia</taxon>
    </lineage>
</organism>
<evidence type="ECO:0000313" key="5">
    <source>
        <dbReference type="EMBL" id="MCB7481418.1"/>
    </source>
</evidence>
<proteinExistence type="predicted"/>